<keyword evidence="1" id="KW-0812">Transmembrane</keyword>
<feature type="transmembrane region" description="Helical" evidence="1">
    <location>
        <begin position="396"/>
        <end position="418"/>
    </location>
</feature>
<reference evidence="3 4" key="1">
    <citation type="submission" date="2024-02" db="EMBL/GenBank/DDBJ databases">
        <title>De novo assembly and annotation of 12 fungi associated with fruit tree decline syndrome in Ontario, Canada.</title>
        <authorList>
            <person name="Sulman M."/>
            <person name="Ellouze W."/>
            <person name="Ilyukhin E."/>
        </authorList>
    </citation>
    <scope>NUCLEOTIDE SEQUENCE [LARGE SCALE GENOMIC DNA]</scope>
    <source>
        <strain evidence="3 4">FDS-637</strain>
    </source>
</reference>
<dbReference type="EMBL" id="JAJVCZ030000012">
    <property type="protein sequence ID" value="KAL0253245.1"/>
    <property type="molecule type" value="Genomic_DNA"/>
</dbReference>
<evidence type="ECO:0000313" key="3">
    <source>
        <dbReference type="EMBL" id="KAL0253245.1"/>
    </source>
</evidence>
<accession>A0ABR3BZF3</accession>
<comment type="caution">
    <text evidence="3">The sequence shown here is derived from an EMBL/GenBank/DDBJ whole genome shotgun (WGS) entry which is preliminary data.</text>
</comment>
<dbReference type="GeneID" id="92014302"/>
<proteinExistence type="predicted"/>
<evidence type="ECO:0000256" key="2">
    <source>
        <dbReference type="SAM" id="SignalP"/>
    </source>
</evidence>
<feature type="signal peptide" evidence="2">
    <location>
        <begin position="1"/>
        <end position="19"/>
    </location>
</feature>
<feature type="chain" id="PRO_5045438688" evidence="2">
    <location>
        <begin position="20"/>
        <end position="460"/>
    </location>
</feature>
<protein>
    <submittedName>
        <fullName evidence="3">Uncharacterized protein</fullName>
    </submittedName>
</protein>
<dbReference type="RefSeq" id="XP_066627889.1">
    <property type="nucleotide sequence ID" value="XM_066781606.1"/>
</dbReference>
<sequence>MVPLLMFTITCLSCFGVAGIFSSRIATSTGSQVLVSSPACGRLDSSLETNATLYSTIYAPYNRKQGVDSVNYAQDCYTNVSSVEACKRYVKPQLPWSTNRNASCPFGGGICRDEFGNLELDSGYIDSNDHLGHNDPPEMRFRYRHLLKCAPLITEGYRQQYTYTSEGRDSQYMRYYYGKGIVSDHTYEYPMPSVREFHDQNFTSAYQDYTLAKMDDPWYSAHTDFVEVFMTGLDGKMTMYRADEPASVLACVSQYQICNPNQPANRQCTALGSIEDIESGLKSLHFNDRQGKVIEWFGSLLSFSIYTLIGDLGSSVLTSRYSLSGGLQAPIPNNQWQLEVEHWFTIWLANLQQLFVSYATGPSDPEVMRWVRTPKDDTERNICRNQKIVTTAYTNFNTLGLCLTFAVGTLIIVVSYTIEPVVSCIQKRRTLDTYSRLECVEELEVVGRQSGKSSVQSGLT</sequence>
<name>A0ABR3BZF3_9PEZI</name>
<keyword evidence="1" id="KW-1133">Transmembrane helix</keyword>
<dbReference type="Proteomes" id="UP001430584">
    <property type="component" value="Unassembled WGS sequence"/>
</dbReference>
<gene>
    <name evidence="3" type="ORF">SLS55_010217</name>
</gene>
<keyword evidence="1" id="KW-0472">Membrane</keyword>
<evidence type="ECO:0000256" key="1">
    <source>
        <dbReference type="SAM" id="Phobius"/>
    </source>
</evidence>
<keyword evidence="4" id="KW-1185">Reference proteome</keyword>
<keyword evidence="2" id="KW-0732">Signal</keyword>
<evidence type="ECO:0000313" key="4">
    <source>
        <dbReference type="Proteomes" id="UP001430584"/>
    </source>
</evidence>
<organism evidence="3 4">
    <name type="scientific">Diplodia seriata</name>
    <dbReference type="NCBI Taxonomy" id="420778"/>
    <lineage>
        <taxon>Eukaryota</taxon>
        <taxon>Fungi</taxon>
        <taxon>Dikarya</taxon>
        <taxon>Ascomycota</taxon>
        <taxon>Pezizomycotina</taxon>
        <taxon>Dothideomycetes</taxon>
        <taxon>Dothideomycetes incertae sedis</taxon>
        <taxon>Botryosphaeriales</taxon>
        <taxon>Botryosphaeriaceae</taxon>
        <taxon>Diplodia</taxon>
    </lineage>
</organism>